<accession>A0ABV2WQS3</accession>
<dbReference type="EMBL" id="JBEYBF010000009">
    <property type="protein sequence ID" value="MEU1953238.1"/>
    <property type="molecule type" value="Genomic_DNA"/>
</dbReference>
<name>A0ABV2WQS3_9NOCA</name>
<sequence length="294" mass="32156">MRPQSTTPESLRAAGTREITVRGRRARYLDEGAGVPVLLIHGTARSIEDWIEQHRLLADRGLRVISVDLAGYGESAPLSERYSLPALAGFVEDFLDALEIAEPAHVVGNSLGGAVAMQLAAQAPGRVRSLVLAAPAGFGREVALSLRLLTIPPLGRLVTRTWSPRTARRLEKSLFYDAAMVTPERVQLGYRLARRPEGTRVLLETLTSLGGPRGAHAGWRTTLLDVMADRAVPTLIVWGDKDRILPVTHLDAARTRLPHIRTHLFRDTGHVPQIERADEFAALATEFWAGLSPT</sequence>
<protein>
    <submittedName>
        <fullName evidence="2">Alpha/beta fold hydrolase</fullName>
    </submittedName>
</protein>
<keyword evidence="2" id="KW-0378">Hydrolase</keyword>
<dbReference type="InterPro" id="IPR000639">
    <property type="entry name" value="Epox_hydrolase-like"/>
</dbReference>
<dbReference type="Pfam" id="PF00561">
    <property type="entry name" value="Abhydrolase_1"/>
    <property type="match status" value="1"/>
</dbReference>
<keyword evidence="3" id="KW-1185">Reference proteome</keyword>
<dbReference type="PANTHER" id="PTHR46438">
    <property type="entry name" value="ALPHA/BETA-HYDROLASES SUPERFAMILY PROTEIN"/>
    <property type="match status" value="1"/>
</dbReference>
<dbReference type="Gene3D" id="3.40.50.1820">
    <property type="entry name" value="alpha/beta hydrolase"/>
    <property type="match status" value="1"/>
</dbReference>
<dbReference type="SUPFAM" id="SSF53474">
    <property type="entry name" value="alpha/beta-Hydrolases"/>
    <property type="match status" value="1"/>
</dbReference>
<reference evidence="2 3" key="1">
    <citation type="submission" date="2024-06" db="EMBL/GenBank/DDBJ databases">
        <title>The Natural Products Discovery Center: Release of the First 8490 Sequenced Strains for Exploring Actinobacteria Biosynthetic Diversity.</title>
        <authorList>
            <person name="Kalkreuter E."/>
            <person name="Kautsar S.A."/>
            <person name="Yang D."/>
            <person name="Bader C.D."/>
            <person name="Teijaro C.N."/>
            <person name="Fluegel L."/>
            <person name="Davis C.M."/>
            <person name="Simpson J.R."/>
            <person name="Lauterbach L."/>
            <person name="Steele A.D."/>
            <person name="Gui C."/>
            <person name="Meng S."/>
            <person name="Li G."/>
            <person name="Viehrig K."/>
            <person name="Ye F."/>
            <person name="Su P."/>
            <person name="Kiefer A.F."/>
            <person name="Nichols A."/>
            <person name="Cepeda A.J."/>
            <person name="Yan W."/>
            <person name="Fan B."/>
            <person name="Jiang Y."/>
            <person name="Adhikari A."/>
            <person name="Zheng C.-J."/>
            <person name="Schuster L."/>
            <person name="Cowan T.M."/>
            <person name="Smanski M.J."/>
            <person name="Chevrette M.G."/>
            <person name="De Carvalho L.P.S."/>
            <person name="Shen B."/>
        </authorList>
    </citation>
    <scope>NUCLEOTIDE SEQUENCE [LARGE SCALE GENOMIC DNA]</scope>
    <source>
        <strain evidence="2 3">NPDC019708</strain>
    </source>
</reference>
<comment type="caution">
    <text evidence="2">The sequence shown here is derived from an EMBL/GenBank/DDBJ whole genome shotgun (WGS) entry which is preliminary data.</text>
</comment>
<evidence type="ECO:0000313" key="3">
    <source>
        <dbReference type="Proteomes" id="UP001550628"/>
    </source>
</evidence>
<dbReference type="RefSeq" id="WP_356956555.1">
    <property type="nucleotide sequence ID" value="NZ_JBEXYG010000013.1"/>
</dbReference>
<evidence type="ECO:0000259" key="1">
    <source>
        <dbReference type="Pfam" id="PF00561"/>
    </source>
</evidence>
<proteinExistence type="predicted"/>
<evidence type="ECO:0000313" key="2">
    <source>
        <dbReference type="EMBL" id="MEU1953238.1"/>
    </source>
</evidence>
<dbReference type="InterPro" id="IPR029058">
    <property type="entry name" value="AB_hydrolase_fold"/>
</dbReference>
<dbReference type="GO" id="GO:0016787">
    <property type="term" value="F:hydrolase activity"/>
    <property type="evidence" value="ECO:0007669"/>
    <property type="project" value="UniProtKB-KW"/>
</dbReference>
<dbReference type="InterPro" id="IPR000073">
    <property type="entry name" value="AB_hydrolase_1"/>
</dbReference>
<feature type="domain" description="AB hydrolase-1" evidence="1">
    <location>
        <begin position="36"/>
        <end position="276"/>
    </location>
</feature>
<dbReference type="Proteomes" id="UP001550628">
    <property type="component" value="Unassembled WGS sequence"/>
</dbReference>
<dbReference type="PANTHER" id="PTHR46438:SF11">
    <property type="entry name" value="LIPASE-RELATED"/>
    <property type="match status" value="1"/>
</dbReference>
<organism evidence="2 3">
    <name type="scientific">Nocardia rhamnosiphila</name>
    <dbReference type="NCBI Taxonomy" id="426716"/>
    <lineage>
        <taxon>Bacteria</taxon>
        <taxon>Bacillati</taxon>
        <taxon>Actinomycetota</taxon>
        <taxon>Actinomycetes</taxon>
        <taxon>Mycobacteriales</taxon>
        <taxon>Nocardiaceae</taxon>
        <taxon>Nocardia</taxon>
    </lineage>
</organism>
<gene>
    <name evidence="2" type="ORF">ABZ510_15355</name>
</gene>
<dbReference type="PRINTS" id="PR00412">
    <property type="entry name" value="EPOXHYDRLASE"/>
</dbReference>
<dbReference type="PRINTS" id="PR00111">
    <property type="entry name" value="ABHYDROLASE"/>
</dbReference>